<reference evidence="1 2" key="1">
    <citation type="submission" date="2023-12" db="EMBL/GenBank/DDBJ databases">
        <title>Baltic Sea Cyanobacteria.</title>
        <authorList>
            <person name="Delbaje E."/>
            <person name="Fewer D.P."/>
            <person name="Shishido T.K."/>
        </authorList>
    </citation>
    <scope>NUCLEOTIDE SEQUENCE [LARGE SCALE GENOMIC DNA]</scope>
    <source>
        <strain evidence="1 2">UHCC 0370</strain>
    </source>
</reference>
<evidence type="ECO:0000313" key="1">
    <source>
        <dbReference type="EMBL" id="MEA5480311.1"/>
    </source>
</evidence>
<protein>
    <submittedName>
        <fullName evidence="1">Uncharacterized protein</fullName>
    </submittedName>
</protein>
<keyword evidence="2" id="KW-1185">Reference proteome</keyword>
<sequence>MLNTASPLSGYIAQANCDKTEKLEAVQSTASSFSVLNYRKMLMAILKH</sequence>
<gene>
    <name evidence="1" type="ORF">VB774_21980</name>
</gene>
<dbReference type="RefSeq" id="WP_323263339.1">
    <property type="nucleotide sequence ID" value="NZ_JAYGIE010000117.1"/>
</dbReference>
<organism evidence="1 2">
    <name type="scientific">Pseudanabaena galeata UHCC 0370</name>
    <dbReference type="NCBI Taxonomy" id="3110310"/>
    <lineage>
        <taxon>Bacteria</taxon>
        <taxon>Bacillati</taxon>
        <taxon>Cyanobacteriota</taxon>
        <taxon>Cyanophyceae</taxon>
        <taxon>Pseudanabaenales</taxon>
        <taxon>Pseudanabaenaceae</taxon>
        <taxon>Pseudanabaena</taxon>
    </lineage>
</organism>
<dbReference type="EMBL" id="JAYGIE010000117">
    <property type="protein sequence ID" value="MEA5480311.1"/>
    <property type="molecule type" value="Genomic_DNA"/>
</dbReference>
<dbReference type="Proteomes" id="UP001301388">
    <property type="component" value="Unassembled WGS sequence"/>
</dbReference>
<comment type="caution">
    <text evidence="1">The sequence shown here is derived from an EMBL/GenBank/DDBJ whole genome shotgun (WGS) entry which is preliminary data.</text>
</comment>
<evidence type="ECO:0000313" key="2">
    <source>
        <dbReference type="Proteomes" id="UP001301388"/>
    </source>
</evidence>
<name>A0ABU5TPT7_9CYAN</name>
<accession>A0ABU5TPT7</accession>
<proteinExistence type="predicted"/>